<comment type="caution">
    <text evidence="2">The sequence shown here is derived from an EMBL/GenBank/DDBJ whole genome shotgun (WGS) entry which is preliminary data.</text>
</comment>
<dbReference type="InterPro" id="IPR007435">
    <property type="entry name" value="DUF484"/>
</dbReference>
<dbReference type="PANTHER" id="PTHR38765:SF1">
    <property type="entry name" value="DUF484 DOMAIN-CONTAINING PROTEIN"/>
    <property type="match status" value="1"/>
</dbReference>
<accession>A0ABU9D9W3</accession>
<dbReference type="Proteomes" id="UP001446205">
    <property type="component" value="Unassembled WGS sequence"/>
</dbReference>
<proteinExistence type="predicted"/>
<keyword evidence="3" id="KW-1185">Reference proteome</keyword>
<organism evidence="2 3">
    <name type="scientific">Thermithiobacillus plumbiphilus</name>
    <dbReference type="NCBI Taxonomy" id="1729899"/>
    <lineage>
        <taxon>Bacteria</taxon>
        <taxon>Pseudomonadati</taxon>
        <taxon>Pseudomonadota</taxon>
        <taxon>Acidithiobacillia</taxon>
        <taxon>Acidithiobacillales</taxon>
        <taxon>Thermithiobacillaceae</taxon>
        <taxon>Thermithiobacillus</taxon>
    </lineage>
</organism>
<evidence type="ECO:0000256" key="1">
    <source>
        <dbReference type="SAM" id="Coils"/>
    </source>
</evidence>
<dbReference type="EMBL" id="JBBPCO010000007">
    <property type="protein sequence ID" value="MEK8089761.1"/>
    <property type="molecule type" value="Genomic_DNA"/>
</dbReference>
<evidence type="ECO:0000313" key="2">
    <source>
        <dbReference type="EMBL" id="MEK8089761.1"/>
    </source>
</evidence>
<dbReference type="SUPFAM" id="SSF55781">
    <property type="entry name" value="GAF domain-like"/>
    <property type="match status" value="1"/>
</dbReference>
<dbReference type="Pfam" id="PF04340">
    <property type="entry name" value="DUF484"/>
    <property type="match status" value="1"/>
</dbReference>
<reference evidence="2 3" key="1">
    <citation type="submission" date="2024-04" db="EMBL/GenBank/DDBJ databases">
        <authorList>
            <person name="Abashina T."/>
            <person name="Shaikin A."/>
        </authorList>
    </citation>
    <scope>NUCLEOTIDE SEQUENCE [LARGE SCALE GENOMIC DNA]</scope>
    <source>
        <strain evidence="2 3">AAFK</strain>
    </source>
</reference>
<dbReference type="InterPro" id="IPR029016">
    <property type="entry name" value="GAF-like_dom_sf"/>
</dbReference>
<keyword evidence="1" id="KW-0175">Coiled coil</keyword>
<feature type="coiled-coil region" evidence="1">
    <location>
        <begin position="47"/>
        <end position="74"/>
    </location>
</feature>
<dbReference type="Gene3D" id="3.30.450.40">
    <property type="match status" value="1"/>
</dbReference>
<protein>
    <submittedName>
        <fullName evidence="2">DUF484 family protein</fullName>
    </submittedName>
</protein>
<dbReference type="RefSeq" id="WP_341370818.1">
    <property type="nucleotide sequence ID" value="NZ_JBBPCO010000007.1"/>
</dbReference>
<name>A0ABU9D9W3_9PROT</name>
<dbReference type="PANTHER" id="PTHR38765">
    <property type="entry name" value="DUF484 DOMAIN-CONTAINING PROTEIN"/>
    <property type="match status" value="1"/>
</dbReference>
<sequence length="231" mass="25928">MTLRVEGEAVEDAKVLEFLQIHRDFFQQHPEVLLDLNLPHVGREGAVSLIERQVALLRERNAQLETQLQSLLEVARENDRLSERMHHFAQGLLEADDLDASIDAILTRLSEDFRVEYVSMRLLKPAWMSEPTRQEWLAQDQLAPFLDLLPLGRPKVAVMLDDARKELLFGRAAQLVHSLAILPLHAGSPLGIIALGSRDPERYSPKSGTLVLGRLGELATAGIAKWLRQAA</sequence>
<gene>
    <name evidence="2" type="ORF">WOB96_08260</name>
</gene>
<evidence type="ECO:0000313" key="3">
    <source>
        <dbReference type="Proteomes" id="UP001446205"/>
    </source>
</evidence>